<feature type="region of interest" description="Disordered" evidence="5">
    <location>
        <begin position="905"/>
        <end position="1013"/>
    </location>
</feature>
<feature type="compositionally biased region" description="Basic and acidic residues" evidence="5">
    <location>
        <begin position="990"/>
        <end position="1013"/>
    </location>
</feature>
<dbReference type="EMBL" id="BPLQ01005196">
    <property type="protein sequence ID" value="GIY13203.1"/>
    <property type="molecule type" value="Genomic_DNA"/>
</dbReference>
<proteinExistence type="predicted"/>
<keyword evidence="1" id="KW-0479">Metal-binding</keyword>
<dbReference type="InterPro" id="IPR010507">
    <property type="entry name" value="Znf_MYM"/>
</dbReference>
<feature type="compositionally biased region" description="Basic and acidic residues" evidence="5">
    <location>
        <begin position="265"/>
        <end position="284"/>
    </location>
</feature>
<feature type="compositionally biased region" description="Polar residues" evidence="5">
    <location>
        <begin position="122"/>
        <end position="133"/>
    </location>
</feature>
<feature type="domain" description="TRASH" evidence="6">
    <location>
        <begin position="456"/>
        <end position="495"/>
    </location>
</feature>
<evidence type="ECO:0000256" key="1">
    <source>
        <dbReference type="ARBA" id="ARBA00022723"/>
    </source>
</evidence>
<feature type="domain" description="TRASH" evidence="6">
    <location>
        <begin position="635"/>
        <end position="673"/>
    </location>
</feature>
<dbReference type="Pfam" id="PF06467">
    <property type="entry name" value="zf-FCS"/>
    <property type="match status" value="2"/>
</dbReference>
<feature type="domain" description="TRASH" evidence="6">
    <location>
        <begin position="322"/>
        <end position="357"/>
    </location>
</feature>
<dbReference type="SMART" id="SM00746">
    <property type="entry name" value="TRASH"/>
    <property type="match status" value="9"/>
</dbReference>
<dbReference type="InterPro" id="IPR011017">
    <property type="entry name" value="TRASH_dom"/>
</dbReference>
<evidence type="ECO:0000256" key="2">
    <source>
        <dbReference type="ARBA" id="ARBA00022737"/>
    </source>
</evidence>
<feature type="domain" description="TRASH" evidence="6">
    <location>
        <begin position="683"/>
        <end position="719"/>
    </location>
</feature>
<evidence type="ECO:0000256" key="4">
    <source>
        <dbReference type="ARBA" id="ARBA00022833"/>
    </source>
</evidence>
<feature type="domain" description="TRASH" evidence="6">
    <location>
        <begin position="418"/>
        <end position="452"/>
    </location>
</feature>
<keyword evidence="3" id="KW-0863">Zinc-finger</keyword>
<evidence type="ECO:0000256" key="5">
    <source>
        <dbReference type="SAM" id="MobiDB-lite"/>
    </source>
</evidence>
<feature type="domain" description="TRASH" evidence="6">
    <location>
        <begin position="376"/>
        <end position="412"/>
    </location>
</feature>
<keyword evidence="8" id="KW-1185">Reference proteome</keyword>
<evidence type="ECO:0000313" key="8">
    <source>
        <dbReference type="Proteomes" id="UP001054837"/>
    </source>
</evidence>
<evidence type="ECO:0000259" key="6">
    <source>
        <dbReference type="SMART" id="SM00746"/>
    </source>
</evidence>
<dbReference type="Proteomes" id="UP001054837">
    <property type="component" value="Unassembled WGS sequence"/>
</dbReference>
<keyword evidence="4" id="KW-0862">Zinc</keyword>
<feature type="compositionally biased region" description="Basic and acidic residues" evidence="5">
    <location>
        <begin position="293"/>
        <end position="312"/>
    </location>
</feature>
<evidence type="ECO:0000256" key="3">
    <source>
        <dbReference type="ARBA" id="ARBA00022771"/>
    </source>
</evidence>
<sequence length="1037" mass="115151">MSHSELLKLSLDICKNSPLVCKLVIMPKARKQSAATLAKKARARKNKVPLQNNAEKPLSELESIIKSMEEPASDMDVVQEPDDNVVSSSMHLEKENGFCSEDVSDDTLIINSKRIFSKPTDDNVTQSNSNHDVNMSGDEITDDSTNDSKNLGENKNEIKLHQNNSDKEDSQLDFKDSPIDESHTPENHKDVYSEENSNETESGTSASIDYSSSVVEKPISSEESSSKPNSIPDRLFDESPKCSPEIIIADDVPLEGKSNNDDDSSDSKVKAEETEGNEDSKINESVDSTNAESGEKESESKNKHDKSNEKKSGSKKKKGKTCAQCNQKKKLHFRIVFQGKAYQLCSESCYKDFKAQQIAPKPSPPPPRVEVNEGKCGQCEKKITSGQGFYSSIGDLKVLCSEECLRKYHNLHGPPRNCSQCKKKIESAYSQLTWETMVFCNEDCLGKYQSFLGSHCTCCQTPVQQISLGKYCVCFGADIRQFCSGVCLEEFKKGLKVCSYCQTDLSAGTDGFLAPVGDKGQFKDFCSQQCMERYELMNISKGLPDVQECAHCKKQGSFKIQVKFEDKVYSLCCDMCVAGFRCTSKIVDKMCDTCYKFFKSGTDDFSLKYEGTAKHFCTKACLTLFVLSHRKIIQCIQCKVKKYTFDMIERLNESNQVQMFCSLNCLSLFRVNLSAISSKSIRCDNCTKNIPAQYHLTMSDGSIRNFCSYQCVLYFQNRFPAVPLSSASNRQTTITKTGVKTTSSTTPVIANVVSLAQPRPLLSAQGKNLAPQTLVSVRQQGPSLAVLSAKPQVSSSTITSSSISVAAPIPGNPPVLREIVVRPPAPKSVKNKSASCKPLMQTKGVNAKLQTCHKAVQTDERPMPLILPIPIPIYVPTPLHMFSRPVPCPVPFPVPIPVPIVIPSSKAQKEVQEGTSTEDKFNQWKANGCGEDQITSENKPGSIFQDLEDPSEDNHDQKPMEDDTKDIIDLETDEDCTSNVPKIKSPTKRKYGDVIEREVKKPKLDKSEDEEKKEELNKVKELMKRNCEDSTLQLKVS</sequence>
<reference evidence="7 8" key="1">
    <citation type="submission" date="2021-06" db="EMBL/GenBank/DDBJ databases">
        <title>Caerostris darwini draft genome.</title>
        <authorList>
            <person name="Kono N."/>
            <person name="Arakawa K."/>
        </authorList>
    </citation>
    <scope>NUCLEOTIDE SEQUENCE [LARGE SCALE GENOMIC DNA]</scope>
</reference>
<dbReference type="GO" id="GO:0008270">
    <property type="term" value="F:zinc ion binding"/>
    <property type="evidence" value="ECO:0007669"/>
    <property type="project" value="UniProtKB-KW"/>
</dbReference>
<feature type="domain" description="TRASH" evidence="6">
    <location>
        <begin position="591"/>
        <end position="629"/>
    </location>
</feature>
<name>A0AAV4QZM0_9ARAC</name>
<feature type="compositionally biased region" description="Basic and acidic residues" evidence="5">
    <location>
        <begin position="907"/>
        <end position="922"/>
    </location>
</feature>
<keyword evidence="2" id="KW-0677">Repeat</keyword>
<feature type="compositionally biased region" description="Basic and acidic residues" evidence="5">
    <location>
        <begin position="952"/>
        <end position="968"/>
    </location>
</feature>
<feature type="compositionally biased region" description="Low complexity" evidence="5">
    <location>
        <begin position="199"/>
        <end position="232"/>
    </location>
</feature>
<dbReference type="PANTHER" id="PTHR45736:SF1">
    <property type="entry name" value="WITHOUT CHILDREN, ISOFORM B"/>
    <property type="match status" value="1"/>
</dbReference>
<organism evidence="7 8">
    <name type="scientific">Caerostris darwini</name>
    <dbReference type="NCBI Taxonomy" id="1538125"/>
    <lineage>
        <taxon>Eukaryota</taxon>
        <taxon>Metazoa</taxon>
        <taxon>Ecdysozoa</taxon>
        <taxon>Arthropoda</taxon>
        <taxon>Chelicerata</taxon>
        <taxon>Arachnida</taxon>
        <taxon>Araneae</taxon>
        <taxon>Araneomorphae</taxon>
        <taxon>Entelegynae</taxon>
        <taxon>Araneoidea</taxon>
        <taxon>Araneidae</taxon>
        <taxon>Caerostris</taxon>
    </lineage>
</organism>
<feature type="compositionally biased region" description="Basic and acidic residues" evidence="5">
    <location>
        <begin position="150"/>
        <end position="192"/>
    </location>
</feature>
<protein>
    <submittedName>
        <fullName evidence="7">Zinc finger MYM-type protein 4</fullName>
    </submittedName>
</protein>
<dbReference type="InterPro" id="IPR051284">
    <property type="entry name" value="ZnF_MYMT-QRICH1"/>
</dbReference>
<feature type="domain" description="TRASH" evidence="6">
    <location>
        <begin position="498"/>
        <end position="538"/>
    </location>
</feature>
<gene>
    <name evidence="7" type="primary">Zmym4</name>
    <name evidence="7" type="ORF">CDAR_390042</name>
</gene>
<dbReference type="Pfam" id="PF24900">
    <property type="entry name" value="TRASH_ZMYM4"/>
    <property type="match status" value="1"/>
</dbReference>
<feature type="domain" description="TRASH" evidence="6">
    <location>
        <begin position="549"/>
        <end position="584"/>
    </location>
</feature>
<accession>A0AAV4QZM0</accession>
<dbReference type="AlphaFoldDB" id="A0AAV4QZM0"/>
<evidence type="ECO:0000313" key="7">
    <source>
        <dbReference type="EMBL" id="GIY13203.1"/>
    </source>
</evidence>
<feature type="region of interest" description="Disordered" evidence="5">
    <location>
        <begin position="118"/>
        <end position="318"/>
    </location>
</feature>
<dbReference type="PANTHER" id="PTHR45736">
    <property type="entry name" value="ZINC FINGER MYM-TYPE PROTEIN"/>
    <property type="match status" value="1"/>
</dbReference>
<comment type="caution">
    <text evidence="7">The sequence shown here is derived from an EMBL/GenBank/DDBJ whole genome shotgun (WGS) entry which is preliminary data.</text>
</comment>